<evidence type="ECO:0000313" key="3">
    <source>
        <dbReference type="EMBL" id="GMH02290.1"/>
    </source>
</evidence>
<keyword evidence="2" id="KW-1133">Transmembrane helix</keyword>
<sequence>MAPRESTLEAGLECGGGTTSGEGGHRDYVLGGSQGKKKFARVFSGILRFYGSNKGEHDIHSGSKRLATFQRDAGENIEIVIEKNPGDEKLDGLQFIEKTNPKEKRIKPNSKRPPKPPRPPKGPLLNASDLKLMREISELTAKKRARIERMKALGMMRSPRRSPSSSSLIAMVVTILFFAVIILQGLCSRNNFWVRRQMDPFDVLTVPWRGSSGSKSPLPPLPEEGIAAGFDGMKSPLTNTSRAIADKLMSRWLHLFMYVYNYTMM</sequence>
<dbReference type="Proteomes" id="UP001279734">
    <property type="component" value="Unassembled WGS sequence"/>
</dbReference>
<dbReference type="AlphaFoldDB" id="A0AAD3S0S0"/>
<feature type="compositionally biased region" description="Basic residues" evidence="1">
    <location>
        <begin position="104"/>
        <end position="115"/>
    </location>
</feature>
<reference evidence="3" key="1">
    <citation type="submission" date="2023-05" db="EMBL/GenBank/DDBJ databases">
        <title>Nepenthes gracilis genome sequencing.</title>
        <authorList>
            <person name="Fukushima K."/>
        </authorList>
    </citation>
    <scope>NUCLEOTIDE SEQUENCE</scope>
    <source>
        <strain evidence="3">SING2019-196</strain>
    </source>
</reference>
<keyword evidence="2" id="KW-0472">Membrane</keyword>
<gene>
    <name evidence="3" type="ORF">Nepgr_004129</name>
</gene>
<feature type="region of interest" description="Disordered" evidence="1">
    <location>
        <begin position="90"/>
        <end position="126"/>
    </location>
</feature>
<comment type="caution">
    <text evidence="3">The sequence shown here is derived from an EMBL/GenBank/DDBJ whole genome shotgun (WGS) entry which is preliminary data.</text>
</comment>
<evidence type="ECO:0008006" key="5">
    <source>
        <dbReference type="Google" id="ProtNLM"/>
    </source>
</evidence>
<accession>A0AAD3S0S0</accession>
<dbReference type="EMBL" id="BSYO01000003">
    <property type="protein sequence ID" value="GMH02290.1"/>
    <property type="molecule type" value="Genomic_DNA"/>
</dbReference>
<keyword evidence="4" id="KW-1185">Reference proteome</keyword>
<protein>
    <recommendedName>
        <fullName evidence="5">Transmembrane protein</fullName>
    </recommendedName>
</protein>
<feature type="transmembrane region" description="Helical" evidence="2">
    <location>
        <begin position="168"/>
        <end position="187"/>
    </location>
</feature>
<evidence type="ECO:0000313" key="4">
    <source>
        <dbReference type="Proteomes" id="UP001279734"/>
    </source>
</evidence>
<name>A0AAD3S0S0_NEPGR</name>
<dbReference type="PANTHER" id="PTHR34188:SF5">
    <property type="entry name" value="OS05G0131900 PROTEIN"/>
    <property type="match status" value="1"/>
</dbReference>
<feature type="compositionally biased region" description="Gly residues" evidence="1">
    <location>
        <begin position="13"/>
        <end position="22"/>
    </location>
</feature>
<organism evidence="3 4">
    <name type="scientific">Nepenthes gracilis</name>
    <name type="common">Slender pitcher plant</name>
    <dbReference type="NCBI Taxonomy" id="150966"/>
    <lineage>
        <taxon>Eukaryota</taxon>
        <taxon>Viridiplantae</taxon>
        <taxon>Streptophyta</taxon>
        <taxon>Embryophyta</taxon>
        <taxon>Tracheophyta</taxon>
        <taxon>Spermatophyta</taxon>
        <taxon>Magnoliopsida</taxon>
        <taxon>eudicotyledons</taxon>
        <taxon>Gunneridae</taxon>
        <taxon>Pentapetalae</taxon>
        <taxon>Caryophyllales</taxon>
        <taxon>Nepenthaceae</taxon>
        <taxon>Nepenthes</taxon>
    </lineage>
</organism>
<evidence type="ECO:0000256" key="1">
    <source>
        <dbReference type="SAM" id="MobiDB-lite"/>
    </source>
</evidence>
<evidence type="ECO:0000256" key="2">
    <source>
        <dbReference type="SAM" id="Phobius"/>
    </source>
</evidence>
<dbReference type="PANTHER" id="PTHR34188">
    <property type="entry name" value="OS01G0299500 PROTEIN"/>
    <property type="match status" value="1"/>
</dbReference>
<feature type="region of interest" description="Disordered" evidence="1">
    <location>
        <begin position="1"/>
        <end position="29"/>
    </location>
</feature>
<keyword evidence="2" id="KW-0812">Transmembrane</keyword>
<proteinExistence type="predicted"/>